<reference evidence="3 4" key="1">
    <citation type="submission" date="2019-03" db="EMBL/GenBank/DDBJ databases">
        <title>First draft genome of Liparis tanakae, snailfish: a comprehensive survey of snailfish specific genes.</title>
        <authorList>
            <person name="Kim W."/>
            <person name="Song I."/>
            <person name="Jeong J.-H."/>
            <person name="Kim D."/>
            <person name="Kim S."/>
            <person name="Ryu S."/>
            <person name="Song J.Y."/>
            <person name="Lee S.K."/>
        </authorList>
    </citation>
    <scope>NUCLEOTIDE SEQUENCE [LARGE SCALE GENOMIC DNA]</scope>
    <source>
        <tissue evidence="3">Muscle</tissue>
    </source>
</reference>
<evidence type="ECO:0000256" key="1">
    <source>
        <dbReference type="SAM" id="Coils"/>
    </source>
</evidence>
<protein>
    <submittedName>
        <fullName evidence="3">Uncharacterized protein</fullName>
    </submittedName>
</protein>
<name>A0A4Z2ICH8_9TELE</name>
<keyword evidence="1" id="KW-0175">Coiled coil</keyword>
<evidence type="ECO:0000313" key="3">
    <source>
        <dbReference type="EMBL" id="TNN75597.1"/>
    </source>
</evidence>
<sequence>MEDFEEMAEEAEESEKSDGLQEALEVERRAIAALEVALKNEKVAKARYKAALKQERKVNEALATTLRKKQAENNSLRVEVDNLKKSQKDQQRSKIKLRGATATMIAEIQQDKKFIEKLQKDLEASSYQHEKDSAERHLVNCAEVKTLKDSLIEQQEESLGKDDAIQSLHFNIQKLQSDIEANDTIVSTLQENVNQWASDLNEEQTKKCSVQRDYETAISQQLKEAEELDHVTCKNQLLTSENKRLQSELAAVLNESQLHRKQLQDDREARSRHGEAIEKEKDRSLRTFTKIQIQKKELSQRTLAFEKSLISGKLLQSSLRSEKKLFDQMKRRL</sequence>
<organism evidence="3 4">
    <name type="scientific">Liparis tanakae</name>
    <name type="common">Tanaka's snailfish</name>
    <dbReference type="NCBI Taxonomy" id="230148"/>
    <lineage>
        <taxon>Eukaryota</taxon>
        <taxon>Metazoa</taxon>
        <taxon>Chordata</taxon>
        <taxon>Craniata</taxon>
        <taxon>Vertebrata</taxon>
        <taxon>Euteleostomi</taxon>
        <taxon>Actinopterygii</taxon>
        <taxon>Neopterygii</taxon>
        <taxon>Teleostei</taxon>
        <taxon>Neoteleostei</taxon>
        <taxon>Acanthomorphata</taxon>
        <taxon>Eupercaria</taxon>
        <taxon>Perciformes</taxon>
        <taxon>Cottioidei</taxon>
        <taxon>Cottales</taxon>
        <taxon>Liparidae</taxon>
        <taxon>Liparis</taxon>
    </lineage>
</organism>
<keyword evidence="4" id="KW-1185">Reference proteome</keyword>
<proteinExistence type="predicted"/>
<feature type="compositionally biased region" description="Acidic residues" evidence="2">
    <location>
        <begin position="1"/>
        <end position="13"/>
    </location>
</feature>
<dbReference type="EMBL" id="SRLO01000101">
    <property type="protein sequence ID" value="TNN75597.1"/>
    <property type="molecule type" value="Genomic_DNA"/>
</dbReference>
<feature type="coiled-coil region" evidence="1">
    <location>
        <begin position="52"/>
        <end position="125"/>
    </location>
</feature>
<dbReference type="Proteomes" id="UP000314294">
    <property type="component" value="Unassembled WGS sequence"/>
</dbReference>
<feature type="region of interest" description="Disordered" evidence="2">
    <location>
        <begin position="1"/>
        <end position="22"/>
    </location>
</feature>
<gene>
    <name evidence="3" type="ORF">EYF80_014147</name>
</gene>
<accession>A0A4Z2ICH8</accession>
<dbReference type="AlphaFoldDB" id="A0A4Z2ICH8"/>
<dbReference type="OrthoDB" id="8882601at2759"/>
<feature type="coiled-coil region" evidence="1">
    <location>
        <begin position="186"/>
        <end position="262"/>
    </location>
</feature>
<evidence type="ECO:0000313" key="4">
    <source>
        <dbReference type="Proteomes" id="UP000314294"/>
    </source>
</evidence>
<evidence type="ECO:0000256" key="2">
    <source>
        <dbReference type="SAM" id="MobiDB-lite"/>
    </source>
</evidence>
<comment type="caution">
    <text evidence="3">The sequence shown here is derived from an EMBL/GenBank/DDBJ whole genome shotgun (WGS) entry which is preliminary data.</text>
</comment>